<feature type="non-terminal residue" evidence="2">
    <location>
        <position position="93"/>
    </location>
</feature>
<comment type="caution">
    <text evidence="2">The sequence shown here is derived from an EMBL/GenBank/DDBJ whole genome shotgun (WGS) entry which is preliminary data.</text>
</comment>
<feature type="non-terminal residue" evidence="2">
    <location>
        <position position="1"/>
    </location>
</feature>
<feature type="domain" description="ArsA/GET3 Anion-transporting ATPase-like" evidence="1">
    <location>
        <begin position="12"/>
        <end position="92"/>
    </location>
</feature>
<protein>
    <recommendedName>
        <fullName evidence="1">ArsA/GET3 Anion-transporting ATPase-like domain-containing protein</fullName>
    </recommendedName>
</protein>
<reference evidence="2" key="1">
    <citation type="journal article" date="2014" name="Front. Microbiol.">
        <title>High frequency of phylogenetically diverse reductive dehalogenase-homologous genes in deep subseafloor sedimentary metagenomes.</title>
        <authorList>
            <person name="Kawai M."/>
            <person name="Futagami T."/>
            <person name="Toyoda A."/>
            <person name="Takaki Y."/>
            <person name="Nishi S."/>
            <person name="Hori S."/>
            <person name="Arai W."/>
            <person name="Tsubouchi T."/>
            <person name="Morono Y."/>
            <person name="Uchiyama I."/>
            <person name="Ito T."/>
            <person name="Fujiyama A."/>
            <person name="Inagaki F."/>
            <person name="Takami H."/>
        </authorList>
    </citation>
    <scope>NUCLEOTIDE SEQUENCE</scope>
    <source>
        <strain evidence="2">Expedition CK06-06</strain>
    </source>
</reference>
<evidence type="ECO:0000259" key="1">
    <source>
        <dbReference type="Pfam" id="PF02374"/>
    </source>
</evidence>
<dbReference type="InterPro" id="IPR027417">
    <property type="entry name" value="P-loop_NTPase"/>
</dbReference>
<accession>X1VFD6</accession>
<dbReference type="EMBL" id="BARW01041511">
    <property type="protein sequence ID" value="GAJ16682.1"/>
    <property type="molecule type" value="Genomic_DNA"/>
</dbReference>
<dbReference type="InterPro" id="IPR025723">
    <property type="entry name" value="ArsA/GET3_ATPase-like"/>
</dbReference>
<dbReference type="Gene3D" id="3.40.50.300">
    <property type="entry name" value="P-loop containing nucleotide triphosphate hydrolases"/>
    <property type="match status" value="1"/>
</dbReference>
<organism evidence="2">
    <name type="scientific">marine sediment metagenome</name>
    <dbReference type="NCBI Taxonomy" id="412755"/>
    <lineage>
        <taxon>unclassified sequences</taxon>
        <taxon>metagenomes</taxon>
        <taxon>ecological metagenomes</taxon>
    </lineage>
</organism>
<dbReference type="AlphaFoldDB" id="X1VFD6"/>
<name>X1VFD6_9ZZZZ</name>
<proteinExistence type="predicted"/>
<evidence type="ECO:0000313" key="2">
    <source>
        <dbReference type="EMBL" id="GAJ16682.1"/>
    </source>
</evidence>
<sequence>IKQYLKDIHNQINKTYSYLTALNLDKYFGVIKHSPGLEEYALILAFEQIRKDFSQLDYLIFDMPPTALALKFFNLPSLSMIWIEHLLALREEI</sequence>
<gene>
    <name evidence="2" type="ORF">S12H4_62115</name>
</gene>
<dbReference type="Pfam" id="PF02374">
    <property type="entry name" value="ArsA_ATPase"/>
    <property type="match status" value="1"/>
</dbReference>